<dbReference type="Proteomes" id="UP000760472">
    <property type="component" value="Unassembled WGS sequence"/>
</dbReference>
<keyword evidence="3" id="KW-1185">Reference proteome</keyword>
<sequence length="298" mass="34465">MMKKFTVYANCQSKALARTLLENEEFRSKYEYVPIRAVQSLSEKDVNEVISVVRSIDLFIHQPVQQGRRPKELTSEFLLSQLHESAMSYSFPSLYFDGYFPHLQTFNGYVSVLNLVHDYFIAYLCASGFSESETFDILNLESLYPESLSVDFLKKSISNLKAKEQKFSIDIRVSDFIEQNYKAEKLFNQFNHPKRSIFKYVSECVLERIGVLSSFIDENGPSHLDAIVTPVYKSTYKNLGLSFSEDFNGYKAASQDKHQRQVISEFFDFYKTKDLKEIRTNVAAIKPFIPRLIKNISG</sequence>
<dbReference type="Gene3D" id="3.40.50.12080">
    <property type="match status" value="2"/>
</dbReference>
<evidence type="ECO:0000313" key="3">
    <source>
        <dbReference type="Proteomes" id="UP000760472"/>
    </source>
</evidence>
<organism evidence="2 3">
    <name type="scientific">Amphritea pacifica</name>
    <dbReference type="NCBI Taxonomy" id="2811233"/>
    <lineage>
        <taxon>Bacteria</taxon>
        <taxon>Pseudomonadati</taxon>
        <taxon>Pseudomonadota</taxon>
        <taxon>Gammaproteobacteria</taxon>
        <taxon>Oceanospirillales</taxon>
        <taxon>Oceanospirillaceae</taxon>
        <taxon>Amphritea</taxon>
    </lineage>
</organism>
<dbReference type="InterPro" id="IPR041307">
    <property type="entry name" value="WcbI"/>
</dbReference>
<evidence type="ECO:0000259" key="1">
    <source>
        <dbReference type="Pfam" id="PF18588"/>
    </source>
</evidence>
<proteinExistence type="predicted"/>
<reference evidence="2 3" key="1">
    <citation type="submission" date="2021-02" db="EMBL/GenBank/DDBJ databases">
        <title>A novel species of genus Amphritea isolated from a fishpond in China.</title>
        <authorList>
            <person name="Lu H."/>
        </authorList>
    </citation>
    <scope>NUCLEOTIDE SEQUENCE [LARGE SCALE GENOMIC DNA]</scope>
    <source>
        <strain evidence="2 3">RP18W</strain>
    </source>
</reference>
<accession>A0ABS2WCH9</accession>
<feature type="domain" description="Polysaccharide biosynthesis enzyme WcbI" evidence="1">
    <location>
        <begin position="5"/>
        <end position="211"/>
    </location>
</feature>
<protein>
    <recommendedName>
        <fullName evidence="1">Polysaccharide biosynthesis enzyme WcbI domain-containing protein</fullName>
    </recommendedName>
</protein>
<evidence type="ECO:0000313" key="2">
    <source>
        <dbReference type="EMBL" id="MBN0989321.1"/>
    </source>
</evidence>
<dbReference type="EMBL" id="JAFFZP010000037">
    <property type="protein sequence ID" value="MBN0989321.1"/>
    <property type="molecule type" value="Genomic_DNA"/>
</dbReference>
<comment type="caution">
    <text evidence="2">The sequence shown here is derived from an EMBL/GenBank/DDBJ whole genome shotgun (WGS) entry which is preliminary data.</text>
</comment>
<dbReference type="RefSeq" id="WP_205212408.1">
    <property type="nucleotide sequence ID" value="NZ_JAFFZO010000056.1"/>
</dbReference>
<gene>
    <name evidence="2" type="ORF">JW498_18295</name>
</gene>
<name>A0ABS2WCH9_9GAMM</name>
<dbReference type="Pfam" id="PF18588">
    <property type="entry name" value="WcbI"/>
    <property type="match status" value="1"/>
</dbReference>